<evidence type="ECO:0000313" key="2">
    <source>
        <dbReference type="WBParaSite" id="ES5_v2.g20359.t1"/>
    </source>
</evidence>
<accession>A0AC34FT44</accession>
<reference evidence="2" key="1">
    <citation type="submission" date="2022-11" db="UniProtKB">
        <authorList>
            <consortium name="WormBaseParasite"/>
        </authorList>
    </citation>
    <scope>IDENTIFICATION</scope>
</reference>
<sequence>MAIEDQQNTVASHHENNGILHHFNNNSEATFQNTSISYDSEKVRQATRDIVTLFILELQFAIGEFMAKTVDSNDLEKFAMYYYHKRKQMYTAVKEETVEQNYEHLYISLIPKPSSNS</sequence>
<dbReference type="Proteomes" id="UP000887579">
    <property type="component" value="Unplaced"/>
</dbReference>
<evidence type="ECO:0000313" key="1">
    <source>
        <dbReference type="Proteomes" id="UP000887579"/>
    </source>
</evidence>
<proteinExistence type="predicted"/>
<name>A0AC34FT44_9BILA</name>
<protein>
    <submittedName>
        <fullName evidence="2">Uncharacterized protein</fullName>
    </submittedName>
</protein>
<dbReference type="WBParaSite" id="ES5_v2.g20359.t1">
    <property type="protein sequence ID" value="ES5_v2.g20359.t1"/>
    <property type="gene ID" value="ES5_v2.g20359"/>
</dbReference>
<organism evidence="1 2">
    <name type="scientific">Panagrolaimus sp. ES5</name>
    <dbReference type="NCBI Taxonomy" id="591445"/>
    <lineage>
        <taxon>Eukaryota</taxon>
        <taxon>Metazoa</taxon>
        <taxon>Ecdysozoa</taxon>
        <taxon>Nematoda</taxon>
        <taxon>Chromadorea</taxon>
        <taxon>Rhabditida</taxon>
        <taxon>Tylenchina</taxon>
        <taxon>Panagrolaimomorpha</taxon>
        <taxon>Panagrolaimoidea</taxon>
        <taxon>Panagrolaimidae</taxon>
        <taxon>Panagrolaimus</taxon>
    </lineage>
</organism>